<evidence type="ECO:0000259" key="19">
    <source>
        <dbReference type="Pfam" id="PF00361"/>
    </source>
</evidence>
<evidence type="ECO:0000256" key="17">
    <source>
        <dbReference type="ARBA" id="ARBA00049551"/>
    </source>
</evidence>
<dbReference type="GO" id="GO:0006120">
    <property type="term" value="P:mitochondrial electron transport, NADH to ubiquinone"/>
    <property type="evidence" value="ECO:0007669"/>
    <property type="project" value="InterPro"/>
</dbReference>
<accession>A0A342KAS5</accession>
<evidence type="ECO:0000256" key="12">
    <source>
        <dbReference type="ARBA" id="ARBA00023027"/>
    </source>
</evidence>
<keyword evidence="14 18" id="KW-0496">Mitochondrion</keyword>
<dbReference type="InterPro" id="IPR001750">
    <property type="entry name" value="ND/Mrp_TM"/>
</dbReference>
<dbReference type="InterPro" id="IPR003917">
    <property type="entry name" value="NADH_UbQ_OxRdtase_chain2"/>
</dbReference>
<feature type="transmembrane region" description="Helical" evidence="18">
    <location>
        <begin position="323"/>
        <end position="344"/>
    </location>
</feature>
<evidence type="ECO:0000256" key="9">
    <source>
        <dbReference type="ARBA" id="ARBA00022967"/>
    </source>
</evidence>
<comment type="function">
    <text evidence="18">Core subunit of the mitochondrial membrane respiratory chain NADH dehydrogenase (Complex I) which catalyzes electron transfer from NADH through the respiratory chain, using ubiquinone as an electron acceptor. Essential for the catalytic activity and assembly of complex I.</text>
</comment>
<dbReference type="PRINTS" id="PR01436">
    <property type="entry name" value="NADHDHGNASE2"/>
</dbReference>
<keyword evidence="5" id="KW-0813">Transport</keyword>
<evidence type="ECO:0000259" key="20">
    <source>
        <dbReference type="Pfam" id="PF06444"/>
    </source>
</evidence>
<geneLocation type="mitochondrion" evidence="21"/>
<dbReference type="Pfam" id="PF00361">
    <property type="entry name" value="Proton_antipo_M"/>
    <property type="match status" value="1"/>
</dbReference>
<keyword evidence="8 18" id="KW-0999">Mitochondrion inner membrane</keyword>
<dbReference type="GO" id="GO:0008137">
    <property type="term" value="F:NADH dehydrogenase (ubiquinone) activity"/>
    <property type="evidence" value="ECO:0007669"/>
    <property type="project" value="UniProtKB-EC"/>
</dbReference>
<keyword evidence="10 18" id="KW-0249">Electron transport</keyword>
<evidence type="ECO:0000256" key="2">
    <source>
        <dbReference type="ARBA" id="ARBA00007012"/>
    </source>
</evidence>
<keyword evidence="11 18" id="KW-1133">Transmembrane helix</keyword>
<comment type="catalytic activity">
    <reaction evidence="17 18">
        <text>a ubiquinone + NADH + 5 H(+)(in) = a ubiquinol + NAD(+) + 4 H(+)(out)</text>
        <dbReference type="Rhea" id="RHEA:29091"/>
        <dbReference type="Rhea" id="RHEA-COMP:9565"/>
        <dbReference type="Rhea" id="RHEA-COMP:9566"/>
        <dbReference type="ChEBI" id="CHEBI:15378"/>
        <dbReference type="ChEBI" id="CHEBI:16389"/>
        <dbReference type="ChEBI" id="CHEBI:17976"/>
        <dbReference type="ChEBI" id="CHEBI:57540"/>
        <dbReference type="ChEBI" id="CHEBI:57945"/>
        <dbReference type="EC" id="7.1.1.2"/>
    </reaction>
</comment>
<keyword evidence="7 18" id="KW-0812">Transmembrane</keyword>
<evidence type="ECO:0000256" key="13">
    <source>
        <dbReference type="ARBA" id="ARBA00023075"/>
    </source>
</evidence>
<evidence type="ECO:0000256" key="10">
    <source>
        <dbReference type="ARBA" id="ARBA00022982"/>
    </source>
</evidence>
<evidence type="ECO:0000313" key="21">
    <source>
        <dbReference type="EMBL" id="ANC48909.1"/>
    </source>
</evidence>
<organism evidence="21">
    <name type="scientific">Laonastes aenigmamus</name>
    <name type="common">Laotian rock rat</name>
    <dbReference type="NCBI Taxonomy" id="340180"/>
    <lineage>
        <taxon>Eukaryota</taxon>
        <taxon>Metazoa</taxon>
        <taxon>Chordata</taxon>
        <taxon>Craniata</taxon>
        <taxon>Vertebrata</taxon>
        <taxon>Euteleostomi</taxon>
        <taxon>Mammalia</taxon>
        <taxon>Eutheria</taxon>
        <taxon>Euarchontoglires</taxon>
        <taxon>Glires</taxon>
        <taxon>Rodentia</taxon>
        <taxon>Hystricomorpha</taxon>
        <taxon>Laonastidae</taxon>
        <taxon>Laonastes</taxon>
    </lineage>
</organism>
<dbReference type="EMBL" id="KU940255">
    <property type="protein sequence ID" value="ANC48909.1"/>
    <property type="molecule type" value="Genomic_DNA"/>
</dbReference>
<name>A0A342KAS5_9HYST</name>
<feature type="transmembrane region" description="Helical" evidence="18">
    <location>
        <begin position="236"/>
        <end position="255"/>
    </location>
</feature>
<evidence type="ECO:0000256" key="7">
    <source>
        <dbReference type="ARBA" id="ARBA00022692"/>
    </source>
</evidence>
<feature type="transmembrane region" description="Helical" evidence="18">
    <location>
        <begin position="94"/>
        <end position="115"/>
    </location>
</feature>
<evidence type="ECO:0000256" key="3">
    <source>
        <dbReference type="ARBA" id="ARBA00012944"/>
    </source>
</evidence>
<evidence type="ECO:0000256" key="18">
    <source>
        <dbReference type="RuleBase" id="RU003403"/>
    </source>
</evidence>
<dbReference type="InterPro" id="IPR050175">
    <property type="entry name" value="Complex_I_Subunit_2"/>
</dbReference>
<sequence>MKPLAQLIIYSTLLSGTLITLISSHWFLAWVGLEMSMFAMIPILMTKSNPRSIEAATKYFLIQATASMILMVAMVLNVINSGHWAITNPNNHHISNMLVLALLMKLGLSPFHFWVPEVTQGVTLISGMIMLTWQKLAPLAILYQIYPSINPTMTCLLAALSTLIGGWGGLNQLQLRKILAYSSIAHMGWMISAMIYNPLATLTNLMIYIPLTILLFSTFHHSLSTTTNSLGQVWNINPPLTITTMLALLSLGGLPPFTGFFPKWLIIQELIHNNNIILPTTMVMTALLNLFFYMRLVYSTSLTLLPTTNATMIKWQPKTPPTLMAPMTLITTLTMPLSPIMFTLH</sequence>
<dbReference type="Pfam" id="PF06444">
    <property type="entry name" value="NADH_dehy_S2_C"/>
    <property type="match status" value="1"/>
</dbReference>
<feature type="transmembrane region" description="Helical" evidence="18">
    <location>
        <begin position="151"/>
        <end position="170"/>
    </location>
</feature>
<feature type="domain" description="NADH dehydrogenase subunit 2 C-terminal" evidence="20">
    <location>
        <begin position="290"/>
        <end position="341"/>
    </location>
</feature>
<evidence type="ECO:0000256" key="8">
    <source>
        <dbReference type="ARBA" id="ARBA00022792"/>
    </source>
</evidence>
<evidence type="ECO:0000256" key="4">
    <source>
        <dbReference type="ARBA" id="ARBA00021008"/>
    </source>
</evidence>
<dbReference type="GO" id="GO:0005743">
    <property type="term" value="C:mitochondrial inner membrane"/>
    <property type="evidence" value="ECO:0007669"/>
    <property type="project" value="UniProtKB-SubCell"/>
</dbReference>
<reference evidence="21" key="1">
    <citation type="journal article" date="2016" name="Mitochondrial DNA Part B Resour">
        <title>Complete mitochondrial genomes of the Laotian Rock Rat (Laonastes aenigmamus) confirm deep divergence within the species.</title>
        <authorList>
            <person name="Le M."/>
            <person name="Penaloza F.Sr."/>
            <person name="Martins R."/>
            <person name="Nguyen T.V."/>
            <person name="Nguyen H.M."/>
            <person name="Nguyen D.X."/>
            <person name="Nguyen L.D."/>
            <person name="Wilting A."/>
        </authorList>
    </citation>
    <scope>NUCLEOTIDE SEQUENCE</scope>
    <source>
        <strain evidence="21">LSP_S03</strain>
    </source>
</reference>
<comment type="subunit">
    <text evidence="16">Core subunit of respiratory chain NADH dehydrogenase (Complex I) which is composed of 45 different subunits. Interacts with TMEM242.</text>
</comment>
<keyword evidence="12 18" id="KW-0520">NAD</keyword>
<feature type="transmembrane region" description="Helical" evidence="18">
    <location>
        <begin position="59"/>
        <end position="79"/>
    </location>
</feature>
<evidence type="ECO:0000256" key="6">
    <source>
        <dbReference type="ARBA" id="ARBA00022660"/>
    </source>
</evidence>
<protein>
    <recommendedName>
        <fullName evidence="4 18">NADH-ubiquinone oxidoreductase chain 2</fullName>
        <ecNumber evidence="3 18">7.1.1.2</ecNumber>
    </recommendedName>
</protein>
<feature type="transmembrane region" description="Helical" evidence="18">
    <location>
        <begin position="7"/>
        <end position="23"/>
    </location>
</feature>
<dbReference type="AlphaFoldDB" id="A0A342KAS5"/>
<proteinExistence type="inferred from homology"/>
<dbReference type="PANTHER" id="PTHR46552:SF1">
    <property type="entry name" value="NADH-UBIQUINONE OXIDOREDUCTASE CHAIN 2"/>
    <property type="match status" value="1"/>
</dbReference>
<evidence type="ECO:0000256" key="16">
    <source>
        <dbReference type="ARBA" id="ARBA00029481"/>
    </source>
</evidence>
<dbReference type="InterPro" id="IPR010933">
    <property type="entry name" value="NADH_DH_su2_C"/>
</dbReference>
<feature type="transmembrane region" description="Helical" evidence="18">
    <location>
        <begin position="276"/>
        <end position="296"/>
    </location>
</feature>
<comment type="similarity">
    <text evidence="2 18">Belongs to the complex I subunit 2 family.</text>
</comment>
<keyword evidence="6 18" id="KW-0679">Respiratory chain</keyword>
<keyword evidence="9 18" id="KW-1278">Translocase</keyword>
<evidence type="ECO:0000256" key="5">
    <source>
        <dbReference type="ARBA" id="ARBA00022448"/>
    </source>
</evidence>
<evidence type="ECO:0000256" key="15">
    <source>
        <dbReference type="ARBA" id="ARBA00023136"/>
    </source>
</evidence>
<dbReference type="PANTHER" id="PTHR46552">
    <property type="entry name" value="NADH-UBIQUINONE OXIDOREDUCTASE CHAIN 2"/>
    <property type="match status" value="1"/>
</dbReference>
<keyword evidence="13 18" id="KW-0830">Ubiquinone</keyword>
<gene>
    <name evidence="21" type="primary">ND2</name>
</gene>
<feature type="domain" description="NADH:quinone oxidoreductase/Mrp antiporter transmembrane" evidence="19">
    <location>
        <begin position="23"/>
        <end position="288"/>
    </location>
</feature>
<dbReference type="EC" id="7.1.1.2" evidence="3 18"/>
<evidence type="ECO:0000256" key="11">
    <source>
        <dbReference type="ARBA" id="ARBA00022989"/>
    </source>
</evidence>
<evidence type="ECO:0000256" key="1">
    <source>
        <dbReference type="ARBA" id="ARBA00004448"/>
    </source>
</evidence>
<keyword evidence="15 18" id="KW-0472">Membrane</keyword>
<evidence type="ECO:0000256" key="14">
    <source>
        <dbReference type="ARBA" id="ARBA00023128"/>
    </source>
</evidence>
<comment type="subcellular location">
    <subcellularLocation>
        <location evidence="1 18">Mitochondrion inner membrane</location>
        <topology evidence="1 18">Multi-pass membrane protein</topology>
    </subcellularLocation>
</comment>
<feature type="transmembrane region" description="Helical" evidence="18">
    <location>
        <begin position="191"/>
        <end position="216"/>
    </location>
</feature>